<dbReference type="GO" id="GO:0003924">
    <property type="term" value="F:GTPase activity"/>
    <property type="evidence" value="ECO:0007669"/>
    <property type="project" value="InterPro"/>
</dbReference>
<proteinExistence type="predicted"/>
<dbReference type="Gene3D" id="3.40.50.300">
    <property type="entry name" value="P-loop containing nucleotide triphosphate hydrolases"/>
    <property type="match status" value="1"/>
</dbReference>
<dbReference type="CDD" id="cd01860">
    <property type="entry name" value="Rab5_related"/>
    <property type="match status" value="1"/>
</dbReference>
<dbReference type="PROSITE" id="PS51421">
    <property type="entry name" value="RAS"/>
    <property type="match status" value="1"/>
</dbReference>
<dbReference type="InterPro" id="IPR001806">
    <property type="entry name" value="Small_GTPase"/>
</dbReference>
<evidence type="ECO:0000313" key="2">
    <source>
        <dbReference type="EMBL" id="KAK1921701.1"/>
    </source>
</evidence>
<reference evidence="2" key="1">
    <citation type="submission" date="2023-02" db="EMBL/GenBank/DDBJ databases">
        <title>Identification and recombinant expression of a fungal hydrolase from Papiliotrema laurentii that hydrolyzes apple cutin and clears colloidal polyester polyurethane.</title>
        <authorList>
            <consortium name="DOE Joint Genome Institute"/>
            <person name="Roman V.A."/>
            <person name="Bojanowski C."/>
            <person name="Crable B.R."/>
            <person name="Wagner D.N."/>
            <person name="Hung C.S."/>
            <person name="Nadeau L.J."/>
            <person name="Schratz L."/>
            <person name="Haridas S."/>
            <person name="Pangilinan J."/>
            <person name="Lipzen A."/>
            <person name="Na H."/>
            <person name="Yan M."/>
            <person name="Ng V."/>
            <person name="Grigoriev I.V."/>
            <person name="Spatafora J.W."/>
            <person name="Barlow D."/>
            <person name="Biffinger J."/>
            <person name="Kelley-Loughnane N."/>
            <person name="Varaljay V.A."/>
            <person name="Crookes-Goodson W.J."/>
        </authorList>
    </citation>
    <scope>NUCLEOTIDE SEQUENCE</scope>
    <source>
        <strain evidence="2">5307AH</strain>
    </source>
</reference>
<dbReference type="InterPro" id="IPR005225">
    <property type="entry name" value="Small_GTP-bd"/>
</dbReference>
<dbReference type="Pfam" id="PF00071">
    <property type="entry name" value="Ras"/>
    <property type="match status" value="1"/>
</dbReference>
<comment type="caution">
    <text evidence="2">The sequence shown here is derived from an EMBL/GenBank/DDBJ whole genome shotgun (WGS) entry which is preliminary data.</text>
</comment>
<dbReference type="InterPro" id="IPR027417">
    <property type="entry name" value="P-loop_NTPase"/>
</dbReference>
<dbReference type="AlphaFoldDB" id="A0AAD9FN36"/>
<sequence length="190" mass="20561">MSRTTSFKLVLLGESAVGKSSLVLRFSTIAAFLTQTLQLDEANAIKFEIWDTPLEDSSLGYKSLAPIYFRNSNAAVIVYDITQTSFEKAKSWVRELQRQADPSIVIMLVGNKSDLAAQRKTPRELGEQYAQEEGLLFAEASAKTGEGVEELFVEIAKKLPLNAPPKRDAAGGKVVAVAGESAETPSACSC</sequence>
<keyword evidence="1" id="KW-0547">Nucleotide-binding</keyword>
<dbReference type="PROSITE" id="PS51419">
    <property type="entry name" value="RAB"/>
    <property type="match status" value="1"/>
</dbReference>
<dbReference type="SUPFAM" id="SSF52540">
    <property type="entry name" value="P-loop containing nucleoside triphosphate hydrolases"/>
    <property type="match status" value="1"/>
</dbReference>
<dbReference type="SMART" id="SM00173">
    <property type="entry name" value="RAS"/>
    <property type="match status" value="1"/>
</dbReference>
<protein>
    <submittedName>
        <fullName evidence="2">GTPase</fullName>
    </submittedName>
</protein>
<dbReference type="PANTHER" id="PTHR47978">
    <property type="match status" value="1"/>
</dbReference>
<name>A0AAD9FN36_PAPLA</name>
<dbReference type="Proteomes" id="UP001182556">
    <property type="component" value="Unassembled WGS sequence"/>
</dbReference>
<gene>
    <name evidence="2" type="ORF">DB88DRAFT_498928</name>
</gene>
<organism evidence="2 3">
    <name type="scientific">Papiliotrema laurentii</name>
    <name type="common">Cryptococcus laurentii</name>
    <dbReference type="NCBI Taxonomy" id="5418"/>
    <lineage>
        <taxon>Eukaryota</taxon>
        <taxon>Fungi</taxon>
        <taxon>Dikarya</taxon>
        <taxon>Basidiomycota</taxon>
        <taxon>Agaricomycotina</taxon>
        <taxon>Tremellomycetes</taxon>
        <taxon>Tremellales</taxon>
        <taxon>Rhynchogastremaceae</taxon>
        <taxon>Papiliotrema</taxon>
    </lineage>
</organism>
<keyword evidence="3" id="KW-1185">Reference proteome</keyword>
<dbReference type="SMART" id="SM00175">
    <property type="entry name" value="RAB"/>
    <property type="match status" value="1"/>
</dbReference>
<accession>A0AAD9FN36</accession>
<dbReference type="GO" id="GO:0005525">
    <property type="term" value="F:GTP binding"/>
    <property type="evidence" value="ECO:0007669"/>
    <property type="project" value="InterPro"/>
</dbReference>
<dbReference type="EMBL" id="JAODAN010000010">
    <property type="protein sequence ID" value="KAK1921701.1"/>
    <property type="molecule type" value="Genomic_DNA"/>
</dbReference>
<evidence type="ECO:0000256" key="1">
    <source>
        <dbReference type="ARBA" id="ARBA00022741"/>
    </source>
</evidence>
<dbReference type="NCBIfam" id="TIGR00231">
    <property type="entry name" value="small_GTP"/>
    <property type="match status" value="1"/>
</dbReference>
<dbReference type="FunFam" id="3.40.50.300:FF:001447">
    <property type="entry name" value="Ras-related protein Rab-1B"/>
    <property type="match status" value="1"/>
</dbReference>
<dbReference type="SMART" id="SM00174">
    <property type="entry name" value="RHO"/>
    <property type="match status" value="1"/>
</dbReference>
<evidence type="ECO:0000313" key="3">
    <source>
        <dbReference type="Proteomes" id="UP001182556"/>
    </source>
</evidence>
<dbReference type="PRINTS" id="PR00449">
    <property type="entry name" value="RASTRNSFRMNG"/>
</dbReference>